<feature type="binding site" evidence="7">
    <location>
        <position position="173"/>
    </location>
    <ligand>
        <name>substrate</name>
    </ligand>
</feature>
<dbReference type="PROSITE" id="PS00069">
    <property type="entry name" value="G6P_DEHYDROGENASE"/>
    <property type="match status" value="1"/>
</dbReference>
<dbReference type="NCBIfam" id="TIGR00871">
    <property type="entry name" value="zwf"/>
    <property type="match status" value="1"/>
</dbReference>
<dbReference type="PANTHER" id="PTHR23429">
    <property type="entry name" value="GLUCOSE-6-PHOSPHATE 1-DEHYDROGENASE G6PD"/>
    <property type="match status" value="1"/>
</dbReference>
<comment type="caution">
    <text evidence="7">Lacks conserved residue(s) required for the propagation of feature annotation.</text>
</comment>
<dbReference type="EC" id="1.1.1.49" evidence="7"/>
<feature type="domain" description="Glucose-6-phosphate dehydrogenase NAD-binding" evidence="8">
    <location>
        <begin position="5"/>
        <end position="178"/>
    </location>
</feature>
<keyword evidence="4 7" id="KW-0521">NADP</keyword>
<keyword evidence="5 7" id="KW-0560">Oxidoreductase</keyword>
<reference evidence="10 11" key="1">
    <citation type="submission" date="2020-11" db="EMBL/GenBank/DDBJ databases">
        <title>Fusibacter basophilias sp. nov.</title>
        <authorList>
            <person name="Qiu D."/>
        </authorList>
    </citation>
    <scope>NUCLEOTIDE SEQUENCE [LARGE SCALE GENOMIC DNA]</scope>
    <source>
        <strain evidence="10 11">Q10-2</strain>
    </source>
</reference>
<dbReference type="InterPro" id="IPR019796">
    <property type="entry name" value="G6P_DH_AS"/>
</dbReference>
<gene>
    <name evidence="7 10" type="primary">zwf</name>
    <name evidence="10" type="ORF">ISU02_07480</name>
</gene>
<keyword evidence="3 7" id="KW-0313">Glucose metabolism</keyword>
<comment type="caution">
    <text evidence="10">The sequence shown here is derived from an EMBL/GenBank/DDBJ whole genome shotgun (WGS) entry which is preliminary data.</text>
</comment>
<dbReference type="Gene3D" id="3.30.360.10">
    <property type="entry name" value="Dihydrodipicolinate Reductase, domain 2"/>
    <property type="match status" value="1"/>
</dbReference>
<feature type="binding site" evidence="7">
    <location>
        <position position="320"/>
    </location>
    <ligand>
        <name>substrate</name>
    </ligand>
</feature>
<dbReference type="PIRSF" id="PIRSF000110">
    <property type="entry name" value="G6PD"/>
    <property type="match status" value="1"/>
</dbReference>
<dbReference type="PRINTS" id="PR00079">
    <property type="entry name" value="G6PDHDRGNASE"/>
</dbReference>
<keyword evidence="11" id="KW-1185">Reference proteome</keyword>
<evidence type="ECO:0000259" key="9">
    <source>
        <dbReference type="Pfam" id="PF02781"/>
    </source>
</evidence>
<evidence type="ECO:0000256" key="2">
    <source>
        <dbReference type="ARBA" id="ARBA00009975"/>
    </source>
</evidence>
<evidence type="ECO:0000313" key="11">
    <source>
        <dbReference type="Proteomes" id="UP000614200"/>
    </source>
</evidence>
<proteinExistence type="inferred from homology"/>
<evidence type="ECO:0000256" key="4">
    <source>
        <dbReference type="ARBA" id="ARBA00022857"/>
    </source>
</evidence>
<feature type="binding site" evidence="7">
    <location>
        <begin position="77"/>
        <end position="78"/>
    </location>
    <ligand>
        <name>NADP(+)</name>
        <dbReference type="ChEBI" id="CHEBI:58349"/>
    </ligand>
</feature>
<dbReference type="InterPro" id="IPR022674">
    <property type="entry name" value="G6P_DH_NAD-bd"/>
</dbReference>
<feature type="binding site" evidence="7">
    <location>
        <position position="315"/>
    </location>
    <ligand>
        <name>substrate</name>
    </ligand>
</feature>
<feature type="binding site" evidence="7">
    <location>
        <position position="41"/>
    </location>
    <ligand>
        <name>NADP(+)</name>
        <dbReference type="ChEBI" id="CHEBI:58349"/>
    </ligand>
</feature>
<feature type="active site" description="Proton acceptor" evidence="7">
    <location>
        <position position="231"/>
    </location>
</feature>
<evidence type="ECO:0000256" key="6">
    <source>
        <dbReference type="ARBA" id="ARBA00023277"/>
    </source>
</evidence>
<accession>A0ABR9ZSV1</accession>
<feature type="binding site" evidence="7">
    <location>
        <position position="226"/>
    </location>
    <ligand>
        <name>substrate</name>
    </ligand>
</feature>
<name>A0ABR9ZSV1_9FIRM</name>
<keyword evidence="6 7" id="KW-0119">Carbohydrate metabolism</keyword>
<feature type="binding site" evidence="7">
    <location>
        <position position="169"/>
    </location>
    <ligand>
        <name>substrate</name>
    </ligand>
</feature>
<dbReference type="InterPro" id="IPR036291">
    <property type="entry name" value="NAD(P)-bd_dom_sf"/>
</dbReference>
<evidence type="ECO:0000259" key="8">
    <source>
        <dbReference type="Pfam" id="PF00479"/>
    </source>
</evidence>
<evidence type="ECO:0000313" key="10">
    <source>
        <dbReference type="EMBL" id="MBF4692955.1"/>
    </source>
</evidence>
<sequence length="455" mass="52718">MIFTIFGATGDLTTKKLMPALYKLHEDDQMPTHFLVNLIGRQIYEEEAFIEHIRAQIEGNYPNWDEFKTHLRYIQMDFTDPDAYVAFAEHMMSVAGYESQERIYYLATAPRFFPMIASALVGNGLVVKGNMRDKIIFEKPFGENLETAKSYNQLLLGLIEESQIYRIDHYLGKEMLQNVLMVRFANKIFESIWDSENIEHITIYAFEKETVKQRGGYYDRSGALRDMVQNHLFQTLALVAMDSPNGLNDRLIKDEKVKVLEKLEFSSPMIFGQYKGYLSEKGIPSDSKTETFVGLKMFVNSRRWSRTPFYLVTGKKMKDKRAAVVITFKESNCFFESGQPAKNTLTIEIAPREGLALTFNGKAPGLQSYVMPMKMDYCHLCNVVGNTPEAYEKLILDVIHDDASLFTRWDEIESSWKIIDQLEQLKTYEPLYQYEDESEMLAKLKSEWGDFLTYL</sequence>
<protein>
    <recommendedName>
        <fullName evidence="7">Glucose-6-phosphate 1-dehydrogenase</fullName>
        <shortName evidence="7">G6PD</shortName>
        <ecNumber evidence="7">1.1.1.49</ecNumber>
    </recommendedName>
</protein>
<dbReference type="SUPFAM" id="SSF55347">
    <property type="entry name" value="Glyceraldehyde-3-phosphate dehydrogenase-like, C-terminal domain"/>
    <property type="match status" value="1"/>
</dbReference>
<comment type="catalytic activity">
    <reaction evidence="7">
        <text>D-glucose 6-phosphate + NADP(+) = 6-phospho-D-glucono-1,5-lactone + NADPH + H(+)</text>
        <dbReference type="Rhea" id="RHEA:15841"/>
        <dbReference type="ChEBI" id="CHEBI:15378"/>
        <dbReference type="ChEBI" id="CHEBI:57783"/>
        <dbReference type="ChEBI" id="CHEBI:57955"/>
        <dbReference type="ChEBI" id="CHEBI:58349"/>
        <dbReference type="ChEBI" id="CHEBI:61548"/>
        <dbReference type="EC" id="1.1.1.49"/>
    </reaction>
</comment>
<comment type="similarity">
    <text evidence="2 7">Belongs to the glucose-6-phosphate dehydrogenase family.</text>
</comment>
<comment type="pathway">
    <text evidence="1 7">Carbohydrate degradation; pentose phosphate pathway; D-ribulose 5-phosphate from D-glucose 6-phosphate (oxidative stage): step 1/3.</text>
</comment>
<dbReference type="EMBL" id="JADKNH010000004">
    <property type="protein sequence ID" value="MBF4692955.1"/>
    <property type="molecule type" value="Genomic_DNA"/>
</dbReference>
<dbReference type="InterPro" id="IPR001282">
    <property type="entry name" value="G6P_DH"/>
</dbReference>
<evidence type="ECO:0000256" key="7">
    <source>
        <dbReference type="HAMAP-Rule" id="MF_00966"/>
    </source>
</evidence>
<evidence type="ECO:0000256" key="1">
    <source>
        <dbReference type="ARBA" id="ARBA00004937"/>
    </source>
</evidence>
<dbReference type="Gene3D" id="3.40.50.720">
    <property type="entry name" value="NAD(P)-binding Rossmann-like Domain"/>
    <property type="match status" value="1"/>
</dbReference>
<feature type="domain" description="Glucose-6-phosphate dehydrogenase C-terminal" evidence="9">
    <location>
        <begin position="180"/>
        <end position="438"/>
    </location>
</feature>
<dbReference type="RefSeq" id="WP_194701192.1">
    <property type="nucleotide sequence ID" value="NZ_JADKNH010000004.1"/>
</dbReference>
<evidence type="ECO:0000256" key="3">
    <source>
        <dbReference type="ARBA" id="ARBA00022526"/>
    </source>
</evidence>
<dbReference type="HAMAP" id="MF_00966">
    <property type="entry name" value="G6PD"/>
    <property type="match status" value="1"/>
</dbReference>
<feature type="binding site" evidence="7">
    <location>
        <position position="207"/>
    </location>
    <ligand>
        <name>substrate</name>
    </ligand>
</feature>
<organism evidence="10 11">
    <name type="scientific">Fusibacter ferrireducens</name>
    <dbReference type="NCBI Taxonomy" id="2785058"/>
    <lineage>
        <taxon>Bacteria</taxon>
        <taxon>Bacillati</taxon>
        <taxon>Bacillota</taxon>
        <taxon>Clostridia</taxon>
        <taxon>Eubacteriales</taxon>
        <taxon>Eubacteriales Family XII. Incertae Sedis</taxon>
        <taxon>Fusibacter</taxon>
    </lineage>
</organism>
<dbReference type="InterPro" id="IPR022675">
    <property type="entry name" value="G6P_DH_C"/>
</dbReference>
<dbReference type="SUPFAM" id="SSF51735">
    <property type="entry name" value="NAD(P)-binding Rossmann-fold domains"/>
    <property type="match status" value="1"/>
</dbReference>
<evidence type="ECO:0000256" key="5">
    <source>
        <dbReference type="ARBA" id="ARBA00023002"/>
    </source>
</evidence>
<dbReference type="Pfam" id="PF00479">
    <property type="entry name" value="G6PD_N"/>
    <property type="match status" value="1"/>
</dbReference>
<feature type="binding site" evidence="7">
    <location>
        <position position="139"/>
    </location>
    <ligand>
        <name>NADP(+)</name>
        <dbReference type="ChEBI" id="CHEBI:58349"/>
    </ligand>
</feature>
<dbReference type="Pfam" id="PF02781">
    <property type="entry name" value="G6PD_C"/>
    <property type="match status" value="1"/>
</dbReference>
<dbReference type="Proteomes" id="UP000614200">
    <property type="component" value="Unassembled WGS sequence"/>
</dbReference>
<dbReference type="PANTHER" id="PTHR23429:SF0">
    <property type="entry name" value="GLUCOSE-6-PHOSPHATE 1-DEHYDROGENASE"/>
    <property type="match status" value="1"/>
</dbReference>
<comment type="function">
    <text evidence="7">Catalyzes the oxidation of glucose 6-phosphate to 6-phosphogluconolactone.</text>
</comment>